<gene>
    <name evidence="1" type="ORF">CANTADRAFT_26545</name>
</gene>
<dbReference type="RefSeq" id="XP_020063577.1">
    <property type="nucleotide sequence ID" value="XM_020207795.1"/>
</dbReference>
<dbReference type="PANTHER" id="PTHR15615:SF122">
    <property type="entry name" value="CYCLIN"/>
    <property type="match status" value="1"/>
</dbReference>
<dbReference type="GO" id="GO:0000307">
    <property type="term" value="C:cyclin-dependent protein kinase holoenzyme complex"/>
    <property type="evidence" value="ECO:0007669"/>
    <property type="project" value="TreeGrafter"/>
</dbReference>
<proteinExistence type="predicted"/>
<dbReference type="InterPro" id="IPR013922">
    <property type="entry name" value="Cyclin_PHO80-like"/>
</dbReference>
<dbReference type="Gene3D" id="1.10.472.10">
    <property type="entry name" value="Cyclin-like"/>
    <property type="match status" value="1"/>
</dbReference>
<dbReference type="PANTHER" id="PTHR15615">
    <property type="match status" value="1"/>
</dbReference>
<dbReference type="OrthoDB" id="5304883at2759"/>
<dbReference type="AlphaFoldDB" id="A0A1E4SG64"/>
<evidence type="ECO:0000313" key="1">
    <source>
        <dbReference type="EMBL" id="ODV78455.1"/>
    </source>
</evidence>
<keyword evidence="2" id="KW-1185">Reference proteome</keyword>
<dbReference type="EMBL" id="KV453913">
    <property type="protein sequence ID" value="ODV78455.1"/>
    <property type="molecule type" value="Genomic_DNA"/>
</dbReference>
<evidence type="ECO:0008006" key="3">
    <source>
        <dbReference type="Google" id="ProtNLM"/>
    </source>
</evidence>
<dbReference type="GeneID" id="30981932"/>
<name>A0A1E4SG64_9ASCO</name>
<protein>
    <recommendedName>
        <fullName evidence="3">Cyclin-domain-containing protein</fullName>
    </recommendedName>
</protein>
<sequence length="346" mass="39244">MTYSKDISDIPLKPPVETFVDDPTSLDECSIDELMFDLTHGIKNINKLHVFHAILVLSQTLQDIIKLQEHPALFEQFRATQLAKFGIELSAVRTPEIDQIGLMKYGNSHSSTPPSSPPLKFTKLNEPSSFSLAENDFGQYAEATPESQDEEGEEDAPFVPIEQLVKSTSLDEVETPIDSSCPERFRKEFFSCQKNKRLVQNSHLLKSFNLVKLPPLLITDFLLRIKTYSSSISVSSYIHSALLMFKLSVLLDIVPLTQMNAYRFILASIRCSTKNLEDVYQKQKSFATVGGVSPKDLFKVEVGFLYLCNFKLIIGESLLNQFLTSLFLDLRNFCIEHFEIDKKPKD</sequence>
<accession>A0A1E4SG64</accession>
<evidence type="ECO:0000313" key="2">
    <source>
        <dbReference type="Proteomes" id="UP000094285"/>
    </source>
</evidence>
<dbReference type="Pfam" id="PF08613">
    <property type="entry name" value="Cyclin"/>
    <property type="match status" value="1"/>
</dbReference>
<dbReference type="Proteomes" id="UP000094285">
    <property type="component" value="Unassembled WGS sequence"/>
</dbReference>
<dbReference type="GO" id="GO:0005634">
    <property type="term" value="C:nucleus"/>
    <property type="evidence" value="ECO:0007669"/>
    <property type="project" value="TreeGrafter"/>
</dbReference>
<dbReference type="STRING" id="984487.A0A1E4SG64"/>
<reference evidence="2" key="1">
    <citation type="submission" date="2016-05" db="EMBL/GenBank/DDBJ databases">
        <title>Comparative genomics of biotechnologically important yeasts.</title>
        <authorList>
            <consortium name="DOE Joint Genome Institute"/>
            <person name="Riley R."/>
            <person name="Haridas S."/>
            <person name="Wolfe K.H."/>
            <person name="Lopes M.R."/>
            <person name="Hittinger C.T."/>
            <person name="Goker M."/>
            <person name="Salamov A."/>
            <person name="Wisecaver J."/>
            <person name="Long T.M."/>
            <person name="Aerts A.L."/>
            <person name="Barry K."/>
            <person name="Choi C."/>
            <person name="Clum A."/>
            <person name="Coughlan A.Y."/>
            <person name="Deshpande S."/>
            <person name="Douglass A.P."/>
            <person name="Hanson S.J."/>
            <person name="Klenk H.-P."/>
            <person name="Labutti K."/>
            <person name="Lapidus A."/>
            <person name="Lindquist E."/>
            <person name="Lipzen A."/>
            <person name="Meier-Kolthoff J.P."/>
            <person name="Ohm R.A."/>
            <person name="Otillar R.P."/>
            <person name="Pangilinan J."/>
            <person name="Peng Y."/>
            <person name="Rokas A."/>
            <person name="Rosa C.A."/>
            <person name="Scheuner C."/>
            <person name="Sibirny A.A."/>
            <person name="Slot J.C."/>
            <person name="Stielow J.B."/>
            <person name="Sun H."/>
            <person name="Kurtzman C.P."/>
            <person name="Blackwell M."/>
            <person name="Grigoriev I.V."/>
            <person name="Jeffries T.W."/>
        </authorList>
    </citation>
    <scope>NUCLEOTIDE SEQUENCE [LARGE SCALE GENOMIC DNA]</scope>
    <source>
        <strain evidence="2">NRRL Y-17324</strain>
    </source>
</reference>
<dbReference type="GO" id="GO:0019901">
    <property type="term" value="F:protein kinase binding"/>
    <property type="evidence" value="ECO:0007669"/>
    <property type="project" value="InterPro"/>
</dbReference>
<organism evidence="1 2">
    <name type="scientific">Suhomyces tanzawaensis NRRL Y-17324</name>
    <dbReference type="NCBI Taxonomy" id="984487"/>
    <lineage>
        <taxon>Eukaryota</taxon>
        <taxon>Fungi</taxon>
        <taxon>Dikarya</taxon>
        <taxon>Ascomycota</taxon>
        <taxon>Saccharomycotina</taxon>
        <taxon>Pichiomycetes</taxon>
        <taxon>Debaryomycetaceae</taxon>
        <taxon>Suhomyces</taxon>
    </lineage>
</organism>
<dbReference type="GO" id="GO:0016538">
    <property type="term" value="F:cyclin-dependent protein serine/threonine kinase regulator activity"/>
    <property type="evidence" value="ECO:0007669"/>
    <property type="project" value="TreeGrafter"/>
</dbReference>